<evidence type="ECO:0000256" key="7">
    <source>
        <dbReference type="ARBA" id="ARBA00023136"/>
    </source>
</evidence>
<organism evidence="17 18">
    <name type="scientific">Belnapia rosea</name>
    <dbReference type="NCBI Taxonomy" id="938405"/>
    <lineage>
        <taxon>Bacteria</taxon>
        <taxon>Pseudomonadati</taxon>
        <taxon>Pseudomonadota</taxon>
        <taxon>Alphaproteobacteria</taxon>
        <taxon>Acetobacterales</taxon>
        <taxon>Roseomonadaceae</taxon>
        <taxon>Belnapia</taxon>
    </lineage>
</organism>
<evidence type="ECO:0000313" key="18">
    <source>
        <dbReference type="Proteomes" id="UP000198925"/>
    </source>
</evidence>
<evidence type="ECO:0000256" key="9">
    <source>
        <dbReference type="ARBA" id="ARBA00030642"/>
    </source>
</evidence>
<comment type="similarity">
    <text evidence="11">Belongs to the PpiD chaperone family.</text>
</comment>
<keyword evidence="8" id="KW-0143">Chaperone</keyword>
<evidence type="ECO:0000256" key="13">
    <source>
        <dbReference type="ARBA" id="ARBA00042775"/>
    </source>
</evidence>
<comment type="subcellular location">
    <subcellularLocation>
        <location evidence="1">Cell inner membrane</location>
        <topology evidence="1">Single-pass type II membrane protein</topology>
        <orientation evidence="1">Periplasmic side</orientation>
    </subcellularLocation>
</comment>
<evidence type="ECO:0000256" key="2">
    <source>
        <dbReference type="ARBA" id="ARBA00018370"/>
    </source>
</evidence>
<gene>
    <name evidence="17" type="ORF">SAMN04487779_1001656</name>
</gene>
<dbReference type="Pfam" id="PF13624">
    <property type="entry name" value="SurA_N_3"/>
    <property type="match status" value="1"/>
</dbReference>
<dbReference type="EMBL" id="FMZX01000001">
    <property type="protein sequence ID" value="SDC34860.1"/>
    <property type="molecule type" value="Genomic_DNA"/>
</dbReference>
<evidence type="ECO:0000256" key="8">
    <source>
        <dbReference type="ARBA" id="ARBA00023186"/>
    </source>
</evidence>
<name>A0A1G6KUV8_9PROT</name>
<dbReference type="Proteomes" id="UP000198925">
    <property type="component" value="Unassembled WGS sequence"/>
</dbReference>
<dbReference type="InterPro" id="IPR052029">
    <property type="entry name" value="PpiD_chaperone"/>
</dbReference>
<evidence type="ECO:0000256" key="14">
    <source>
        <dbReference type="PROSITE-ProRule" id="PRU00278"/>
    </source>
</evidence>
<protein>
    <recommendedName>
        <fullName evidence="2">Parvulin-like PPIase</fullName>
    </recommendedName>
    <alternativeName>
        <fullName evidence="9">Peptidyl-prolyl cis-trans isomerase plp</fullName>
    </alternativeName>
    <alternativeName>
        <fullName evidence="12">Periplasmic chaperone PpiD</fullName>
    </alternativeName>
    <alternativeName>
        <fullName evidence="13">Periplasmic folding chaperone</fullName>
    </alternativeName>
    <alternativeName>
        <fullName evidence="10">Rotamase plp</fullName>
    </alternativeName>
</protein>
<evidence type="ECO:0000256" key="1">
    <source>
        <dbReference type="ARBA" id="ARBA00004382"/>
    </source>
</evidence>
<sequence>MLTALRRLASTWVAKLLFVLLISSFAVWGIGDTIRNFGQDTAVARVGGTPIEMDEAQAAVRREMQRLSRQVGGQFENDPRIRRAVAQQAIEQLVLDRVLRGEARDLGITVPDEAVRDFIFSIQGFRGMSGQFERAVFENFLRTNDMTEGTFLALVRADLARQQLALAVRSGATAPEVLTKPLLQWQLEQRSAALVTLPLAAAPEPPAPEEAQLRRFHENNPDRFSTPEYREASVAVLTAERISREVEISDADIAAAYESRRNQFETPERRALAQVLVQDEEKAKAIAAAWSGGADFAAVTREAEAAGGQALELGSLDRAGLPFPQLAEAAFGTAVGSVTAPIRTDFGWHILKVESAEPGATRPLTEVRDQIRTDLTAEKAADLAFERANQVEDALAGGATLAEVAQRFNLGFAAIRTDANGMDPEDKPVELPVIEAARAPLLRAIFTAEKGAAPRLAETEAGFVAVDIKEISPPALRPFESVEPLVREAFIAEARRRSQEERAAGLLAAVKGGKSLADAARESGFGVREVGAITRDQRDGAIPPELLAPLFELKANEPTMAQTQDGYAVAQLLEVTRPDPGTDAAALARLKAEVTQAMAGDLETEYVAALRNRADVRINPRLVDNLAQP</sequence>
<feature type="transmembrane region" description="Helical" evidence="15">
    <location>
        <begin position="12"/>
        <end position="31"/>
    </location>
</feature>
<proteinExistence type="inferred from homology"/>
<evidence type="ECO:0000256" key="11">
    <source>
        <dbReference type="ARBA" id="ARBA00038408"/>
    </source>
</evidence>
<dbReference type="InterPro" id="IPR046357">
    <property type="entry name" value="PPIase_dom_sf"/>
</dbReference>
<dbReference type="GO" id="GO:0003755">
    <property type="term" value="F:peptidyl-prolyl cis-trans isomerase activity"/>
    <property type="evidence" value="ECO:0007669"/>
    <property type="project" value="UniProtKB-KW"/>
</dbReference>
<dbReference type="Gene3D" id="1.10.4030.10">
    <property type="entry name" value="Porin chaperone SurA, peptide-binding domain"/>
    <property type="match status" value="1"/>
</dbReference>
<keyword evidence="7 15" id="KW-0472">Membrane</keyword>
<accession>A0A1G6KUV8</accession>
<dbReference type="PANTHER" id="PTHR47529">
    <property type="entry name" value="PEPTIDYL-PROLYL CIS-TRANS ISOMERASE D"/>
    <property type="match status" value="1"/>
</dbReference>
<dbReference type="AlphaFoldDB" id="A0A1G6KUV8"/>
<evidence type="ECO:0000256" key="3">
    <source>
        <dbReference type="ARBA" id="ARBA00022475"/>
    </source>
</evidence>
<dbReference type="STRING" id="938405.SAMN02927895_03883"/>
<evidence type="ECO:0000256" key="4">
    <source>
        <dbReference type="ARBA" id="ARBA00022519"/>
    </source>
</evidence>
<dbReference type="InterPro" id="IPR000297">
    <property type="entry name" value="PPIase_PpiC"/>
</dbReference>
<dbReference type="Gene3D" id="3.10.50.40">
    <property type="match status" value="1"/>
</dbReference>
<keyword evidence="14 17" id="KW-0413">Isomerase</keyword>
<feature type="domain" description="PpiC" evidence="16">
    <location>
        <begin position="267"/>
        <end position="355"/>
    </location>
</feature>
<keyword evidence="4" id="KW-0997">Cell inner membrane</keyword>
<dbReference type="RefSeq" id="WP_090660401.1">
    <property type="nucleotide sequence ID" value="NZ_FMZX01000001.1"/>
</dbReference>
<dbReference type="PROSITE" id="PS50198">
    <property type="entry name" value="PPIC_PPIASE_2"/>
    <property type="match status" value="1"/>
</dbReference>
<dbReference type="InterPro" id="IPR027304">
    <property type="entry name" value="Trigger_fact/SurA_dom_sf"/>
</dbReference>
<keyword evidence="5 15" id="KW-0812">Transmembrane</keyword>
<keyword evidence="3" id="KW-1003">Cell membrane</keyword>
<evidence type="ECO:0000256" key="6">
    <source>
        <dbReference type="ARBA" id="ARBA00022989"/>
    </source>
</evidence>
<dbReference type="SUPFAM" id="SSF54534">
    <property type="entry name" value="FKBP-like"/>
    <property type="match status" value="1"/>
</dbReference>
<dbReference type="GO" id="GO:0005886">
    <property type="term" value="C:plasma membrane"/>
    <property type="evidence" value="ECO:0007669"/>
    <property type="project" value="UniProtKB-SubCell"/>
</dbReference>
<reference evidence="17 18" key="1">
    <citation type="submission" date="2016-10" db="EMBL/GenBank/DDBJ databases">
        <authorList>
            <person name="de Groot N.N."/>
        </authorList>
    </citation>
    <scope>NUCLEOTIDE SEQUENCE [LARGE SCALE GENOMIC DNA]</scope>
    <source>
        <strain evidence="17 18">CPCC 100156</strain>
    </source>
</reference>
<evidence type="ECO:0000259" key="16">
    <source>
        <dbReference type="PROSITE" id="PS50198"/>
    </source>
</evidence>
<keyword evidence="6 15" id="KW-1133">Transmembrane helix</keyword>
<keyword evidence="14" id="KW-0697">Rotamase</keyword>
<dbReference type="SUPFAM" id="SSF109998">
    <property type="entry name" value="Triger factor/SurA peptide-binding domain-like"/>
    <property type="match status" value="1"/>
</dbReference>
<evidence type="ECO:0000256" key="10">
    <source>
        <dbReference type="ARBA" id="ARBA00031484"/>
    </source>
</evidence>
<dbReference type="Pfam" id="PF13145">
    <property type="entry name" value="Rotamase_2"/>
    <property type="match status" value="1"/>
</dbReference>
<evidence type="ECO:0000313" key="17">
    <source>
        <dbReference type="EMBL" id="SDC34860.1"/>
    </source>
</evidence>
<evidence type="ECO:0000256" key="15">
    <source>
        <dbReference type="SAM" id="Phobius"/>
    </source>
</evidence>
<evidence type="ECO:0000256" key="12">
    <source>
        <dbReference type="ARBA" id="ARBA00040743"/>
    </source>
</evidence>
<keyword evidence="18" id="KW-1185">Reference proteome</keyword>
<evidence type="ECO:0000256" key="5">
    <source>
        <dbReference type="ARBA" id="ARBA00022692"/>
    </source>
</evidence>
<dbReference type="PANTHER" id="PTHR47529:SF1">
    <property type="entry name" value="PERIPLASMIC CHAPERONE PPID"/>
    <property type="match status" value="1"/>
</dbReference>